<gene>
    <name evidence="1" type="ORF">H4Bulk46582_000005</name>
</gene>
<name>A0A514CZ67_9VIRU</name>
<evidence type="ECO:0000313" key="1">
    <source>
        <dbReference type="EMBL" id="QDH86633.1"/>
    </source>
</evidence>
<organism evidence="1">
    <name type="scientific">Leviviridae sp</name>
    <dbReference type="NCBI Taxonomy" id="2027243"/>
    <lineage>
        <taxon>Viruses</taxon>
        <taxon>Riboviria</taxon>
        <taxon>Orthornavirae</taxon>
        <taxon>Lenarviricota</taxon>
        <taxon>Leviviricetes</taxon>
        <taxon>Norzivirales</taxon>
        <taxon>Fiersviridae</taxon>
    </lineage>
</organism>
<accession>A0A514CZ67</accession>
<proteinExistence type="predicted"/>
<protein>
    <submittedName>
        <fullName evidence="1">Uncharacterized protein</fullName>
    </submittedName>
</protein>
<reference evidence="1" key="1">
    <citation type="submission" date="2019-05" db="EMBL/GenBank/DDBJ databases">
        <title>Metatranscriptomic reconstruction reveals RNA viruses with the potential to shape carbon cycling in soil.</title>
        <authorList>
            <person name="Starr E.P."/>
            <person name="Nuccio E."/>
            <person name="Pett-Ridge J."/>
            <person name="Banfield J.F."/>
            <person name="Firestone M.K."/>
        </authorList>
    </citation>
    <scope>NUCLEOTIDE SEQUENCE</scope>
    <source>
        <strain evidence="1">H4_Bulk_46_scaffold_582</strain>
    </source>
</reference>
<sequence length="32" mass="3631">MDWFVENFDAILAFVKVVVEAIILFCQQLTGA</sequence>
<dbReference type="EMBL" id="MN032811">
    <property type="protein sequence ID" value="QDH86633.1"/>
    <property type="molecule type" value="Genomic_RNA"/>
</dbReference>